<dbReference type="Proteomes" id="UP001196870">
    <property type="component" value="Unassembled WGS sequence"/>
</dbReference>
<evidence type="ECO:0000256" key="3">
    <source>
        <dbReference type="RuleBase" id="RU003560"/>
    </source>
</evidence>
<comment type="similarity">
    <text evidence="3">Belongs to the class-III pyridoxal-phosphate-dependent aminotransferase family.</text>
</comment>
<proteinExistence type="inferred from homology"/>
<organism evidence="4 5">
    <name type="scientific">Plastoroseomonas hellenica</name>
    <dbReference type="NCBI Taxonomy" id="2687306"/>
    <lineage>
        <taxon>Bacteria</taxon>
        <taxon>Pseudomonadati</taxon>
        <taxon>Pseudomonadota</taxon>
        <taxon>Alphaproteobacteria</taxon>
        <taxon>Acetobacterales</taxon>
        <taxon>Acetobacteraceae</taxon>
        <taxon>Plastoroseomonas</taxon>
    </lineage>
</organism>
<keyword evidence="4" id="KW-0032">Aminotransferase</keyword>
<dbReference type="Gene3D" id="3.90.1150.10">
    <property type="entry name" value="Aspartate Aminotransferase, domain 1"/>
    <property type="match status" value="1"/>
</dbReference>
<dbReference type="InterPro" id="IPR015421">
    <property type="entry name" value="PyrdxlP-dep_Trfase_major"/>
</dbReference>
<dbReference type="InterPro" id="IPR049704">
    <property type="entry name" value="Aminotrans_3_PPA_site"/>
</dbReference>
<dbReference type="Gene3D" id="3.40.640.10">
    <property type="entry name" value="Type I PLP-dependent aspartate aminotransferase-like (Major domain)"/>
    <property type="match status" value="1"/>
</dbReference>
<keyword evidence="5" id="KW-1185">Reference proteome</keyword>
<dbReference type="SUPFAM" id="SSF53383">
    <property type="entry name" value="PLP-dependent transferases"/>
    <property type="match status" value="1"/>
</dbReference>
<comment type="cofactor">
    <cofactor evidence="1">
        <name>pyridoxal 5'-phosphate</name>
        <dbReference type="ChEBI" id="CHEBI:597326"/>
    </cofactor>
</comment>
<reference evidence="5" key="1">
    <citation type="journal article" date="2021" name="Syst. Appl. Microbiol.">
        <title>Roseomonas hellenica sp. nov., isolated from roots of wild-growing Alkanna tinctoria.</title>
        <authorList>
            <person name="Rat A."/>
            <person name="Naranjo H.D."/>
            <person name="Lebbe L."/>
            <person name="Cnockaert M."/>
            <person name="Krigas N."/>
            <person name="Grigoriadou K."/>
            <person name="Maloupa E."/>
            <person name="Willems A."/>
        </authorList>
    </citation>
    <scope>NUCLEOTIDE SEQUENCE [LARGE SCALE GENOMIC DNA]</scope>
    <source>
        <strain evidence="5">LMG 31523</strain>
    </source>
</reference>
<keyword evidence="4" id="KW-0808">Transferase</keyword>
<dbReference type="InterPro" id="IPR015424">
    <property type="entry name" value="PyrdxlP-dep_Trfase"/>
</dbReference>
<gene>
    <name evidence="4" type="ORF">GXW71_23480</name>
</gene>
<protein>
    <submittedName>
        <fullName evidence="4">Aminotransferase class III-fold pyridoxal phosphate-dependent enzyme</fullName>
    </submittedName>
</protein>
<dbReference type="Pfam" id="PF00202">
    <property type="entry name" value="Aminotran_3"/>
    <property type="match status" value="1"/>
</dbReference>
<dbReference type="EMBL" id="JAAGBB010000033">
    <property type="protein sequence ID" value="MBR0667339.1"/>
    <property type="molecule type" value="Genomic_DNA"/>
</dbReference>
<keyword evidence="2 3" id="KW-0663">Pyridoxal phosphate</keyword>
<dbReference type="PANTHER" id="PTHR43713">
    <property type="entry name" value="GLUTAMATE-1-SEMIALDEHYDE 2,1-AMINOMUTASE"/>
    <property type="match status" value="1"/>
</dbReference>
<dbReference type="InterPro" id="IPR005814">
    <property type="entry name" value="Aminotrans_3"/>
</dbReference>
<comment type="caution">
    <text evidence="4">The sequence shown here is derived from an EMBL/GenBank/DDBJ whole genome shotgun (WGS) entry which is preliminary data.</text>
</comment>
<dbReference type="PANTHER" id="PTHR43713:SF3">
    <property type="entry name" value="GLUTAMATE-1-SEMIALDEHYDE 2,1-AMINOMUTASE 1, CHLOROPLASTIC-RELATED"/>
    <property type="match status" value="1"/>
</dbReference>
<sequence>MDQQTNSRIVAAFRERTPGSAAFAEQASDLFPSGITHDSRHQYPYGIYVTRAEGPRKWDVDGNAYIDFFGGHGSLLLGHRHPVVAAAVAEAATEGTHYGASHPREIAWGRAVQRLVPAAERLRFTSSGTEATLMAVRLARAFTGKTALLRFRGHFHGWHDHMAGGYSNHFDGTPTPGVLSGVAEQTVLLDANDLVGLRAALAARDDIAAAIIEPTGASFGQVPVEPSFLHALREETTRHGVLLIMDEVVTGFRVARGGAQAALGVTPDLMSFAKILAGGLPGGAVAGREDVLSLLDFGVTAKAGREKIAHQGTYNANPLSAAAGTAALEVIATTDANARANATAATLRQALNAVLAEERVPWAVYGTFSGFHLFMNPEGAVIDPLRFDPLAMPASALKNQPKDLAAKLRLALQIHGVDTNGRIGGVLSSTHGEAEVRGAAGALRAAVRMLRADGEMP</sequence>
<evidence type="ECO:0000313" key="5">
    <source>
        <dbReference type="Proteomes" id="UP001196870"/>
    </source>
</evidence>
<evidence type="ECO:0000313" key="4">
    <source>
        <dbReference type="EMBL" id="MBR0667339.1"/>
    </source>
</evidence>
<evidence type="ECO:0000256" key="2">
    <source>
        <dbReference type="ARBA" id="ARBA00022898"/>
    </source>
</evidence>
<dbReference type="GO" id="GO:0008483">
    <property type="term" value="F:transaminase activity"/>
    <property type="evidence" value="ECO:0007669"/>
    <property type="project" value="UniProtKB-KW"/>
</dbReference>
<dbReference type="InterPro" id="IPR015422">
    <property type="entry name" value="PyrdxlP-dep_Trfase_small"/>
</dbReference>
<dbReference type="PROSITE" id="PS00600">
    <property type="entry name" value="AA_TRANSFER_CLASS_3"/>
    <property type="match status" value="1"/>
</dbReference>
<name>A0ABS5F459_9PROT</name>
<accession>A0ABS5F459</accession>
<evidence type="ECO:0000256" key="1">
    <source>
        <dbReference type="ARBA" id="ARBA00001933"/>
    </source>
</evidence>